<dbReference type="InterPro" id="IPR019734">
    <property type="entry name" value="TPR_rpt"/>
</dbReference>
<sequence length="610" mass="68675">MIHSLRLFLTHLPLLLSMLLILGCATPSSPPTAEPAQIRPKNIAQEPSQLTQLDPSQFPAYSGLNQSLLLALLSAEIAGQRYAVDLALEIYFELTLATRHPALAERTTWIAQFAEQPEIALDAALIWASQATENPDAQRAAAGLLLQNEQYLDAFEFLYRFEQLGGGSNYTLLASSMIDSQQPGISDLYRLLEAATPHPETPSSDYTAALALLSYEMGDLNQARTHIQATLSSDPRHLRTLQLQARLLRETGELDQAQALLSRALTEQPDQIHLWLELARTQLAARQYEAAEASFDQLIQIEPDHPPAYLALTRIQLELGEYARAEQTLLRLVDLDPHQDQAWLLLGQLAEREDQTQQALHYYRQVGGGQALLDASFATLRLLDTPQHTPELLRFLRLKQVQHPELALELTLIGEYRLRSEAAYQAALDWLDESAQRFPEIASKSELLYSRAMLFYFLNDLSAMEAELREILHHEPHHAQALNALGYTLVDRTDRIHEGLLLIQRAHALDSTAPEILDSLGWAMYRLGRYEEAREYLEEAYARLQDEEIALHLIHTLMALELPEEAQTLLDRLPASQPASADLEALLDQYPELRYAQPAHQDNPSTSPTE</sequence>
<keyword evidence="1" id="KW-0802">TPR repeat</keyword>
<dbReference type="SMART" id="SM00028">
    <property type="entry name" value="TPR"/>
    <property type="match status" value="6"/>
</dbReference>
<proteinExistence type="predicted"/>
<dbReference type="Pfam" id="PF14559">
    <property type="entry name" value="TPR_19"/>
    <property type="match status" value="3"/>
</dbReference>
<gene>
    <name evidence="2" type="ORF">V6U78_09820</name>
</gene>
<comment type="caution">
    <text evidence="2">The sequence shown here is derived from an EMBL/GenBank/DDBJ whole genome shotgun (WGS) entry which is preliminary data.</text>
</comment>
<dbReference type="PROSITE" id="PS50005">
    <property type="entry name" value="TPR"/>
    <property type="match status" value="3"/>
</dbReference>
<evidence type="ECO:0000313" key="2">
    <source>
        <dbReference type="EMBL" id="MFK7161331.1"/>
    </source>
</evidence>
<accession>A0ABW8PZD5</accession>
<evidence type="ECO:0000313" key="3">
    <source>
        <dbReference type="Proteomes" id="UP001621714"/>
    </source>
</evidence>
<organism evidence="2 3">
    <name type="scientific">Marinospirillum alkalitolerans</name>
    <dbReference type="NCBI Taxonomy" id="3123374"/>
    <lineage>
        <taxon>Bacteria</taxon>
        <taxon>Pseudomonadati</taxon>
        <taxon>Pseudomonadota</taxon>
        <taxon>Gammaproteobacteria</taxon>
        <taxon>Oceanospirillales</taxon>
        <taxon>Oceanospirillaceae</taxon>
        <taxon>Marinospirillum</taxon>
    </lineage>
</organism>
<feature type="repeat" description="TPR" evidence="1">
    <location>
        <begin position="514"/>
        <end position="547"/>
    </location>
</feature>
<dbReference type="PANTHER" id="PTHR12558:SF13">
    <property type="entry name" value="CELL DIVISION CYCLE PROTEIN 27 HOMOLOG"/>
    <property type="match status" value="1"/>
</dbReference>
<dbReference type="SMART" id="SM00386">
    <property type="entry name" value="HAT"/>
    <property type="match status" value="3"/>
</dbReference>
<feature type="repeat" description="TPR" evidence="1">
    <location>
        <begin position="272"/>
        <end position="305"/>
    </location>
</feature>
<reference evidence="2 3" key="1">
    <citation type="submission" date="2024-02" db="EMBL/GenBank/DDBJ databases">
        <title>Marinospirillum sp. MEB 164 isolated from Lonar lake sediment.</title>
        <authorList>
            <person name="Joshi A."/>
            <person name="Thite S."/>
        </authorList>
    </citation>
    <scope>NUCLEOTIDE SEQUENCE [LARGE SCALE GENOMIC DNA]</scope>
    <source>
        <strain evidence="2 3">MEB164</strain>
    </source>
</reference>
<dbReference type="InterPro" id="IPR003107">
    <property type="entry name" value="HAT"/>
</dbReference>
<keyword evidence="3" id="KW-1185">Reference proteome</keyword>
<protein>
    <submittedName>
        <fullName evidence="2">Tetratricopeptide repeat protein</fullName>
    </submittedName>
</protein>
<dbReference type="PROSITE" id="PS51257">
    <property type="entry name" value="PROKAR_LIPOPROTEIN"/>
    <property type="match status" value="1"/>
</dbReference>
<feature type="repeat" description="TPR" evidence="1">
    <location>
        <begin position="306"/>
        <end position="339"/>
    </location>
</feature>
<name>A0ABW8PZD5_9GAMM</name>
<dbReference type="RefSeq" id="WP_405339936.1">
    <property type="nucleotide sequence ID" value="NZ_JBANFI010000005.1"/>
</dbReference>
<dbReference type="Gene3D" id="1.25.40.10">
    <property type="entry name" value="Tetratricopeptide repeat domain"/>
    <property type="match status" value="2"/>
</dbReference>
<dbReference type="SUPFAM" id="SSF48452">
    <property type="entry name" value="TPR-like"/>
    <property type="match status" value="2"/>
</dbReference>
<dbReference type="InterPro" id="IPR011990">
    <property type="entry name" value="TPR-like_helical_dom_sf"/>
</dbReference>
<dbReference type="EMBL" id="JBANFI010000005">
    <property type="protein sequence ID" value="MFK7161331.1"/>
    <property type="molecule type" value="Genomic_DNA"/>
</dbReference>
<evidence type="ECO:0000256" key="1">
    <source>
        <dbReference type="PROSITE-ProRule" id="PRU00339"/>
    </source>
</evidence>
<dbReference type="PANTHER" id="PTHR12558">
    <property type="entry name" value="CELL DIVISION CYCLE 16,23,27"/>
    <property type="match status" value="1"/>
</dbReference>
<dbReference type="Proteomes" id="UP001621714">
    <property type="component" value="Unassembled WGS sequence"/>
</dbReference>